<gene>
    <name evidence="2" type="ORF">PCON_01770</name>
</gene>
<sequence>MVNASSSALDNSPDQLNLTNYTISKILKQYLEIDGIGAAASILGIITAAPQSTKYIYQVIAGIKDAPTVIKELGKKIGVLEDTLFRIKHIQRPSTLLKDRIEKCQRDLAGFTIRVEKMSDAFDGTSLSQKIRKGTQVWFKEDKFLAMNKTLDEYRKFFILEMNANTMETSEKYADITAMITDDLKDPENPSIISGTIFKDTIQRR</sequence>
<reference evidence="2 3" key="1">
    <citation type="journal article" date="2013" name="PLoS Genet.">
        <title>The genome and development-dependent transcriptomes of Pyronema confluens: a window into fungal evolution.</title>
        <authorList>
            <person name="Traeger S."/>
            <person name="Altegoer F."/>
            <person name="Freitag M."/>
            <person name="Gabaldon T."/>
            <person name="Kempken F."/>
            <person name="Kumar A."/>
            <person name="Marcet-Houben M."/>
            <person name="Poggeler S."/>
            <person name="Stajich J.E."/>
            <person name="Nowrousian M."/>
        </authorList>
    </citation>
    <scope>NUCLEOTIDE SEQUENCE [LARGE SCALE GENOMIC DNA]</scope>
    <source>
        <strain evidence="3">CBS 100304</strain>
        <tissue evidence="2">Vegetative mycelium</tissue>
    </source>
</reference>
<proteinExistence type="predicted"/>
<dbReference type="OrthoDB" id="428260at2759"/>
<evidence type="ECO:0000259" key="1">
    <source>
        <dbReference type="Pfam" id="PF17111"/>
    </source>
</evidence>
<dbReference type="Proteomes" id="UP000018144">
    <property type="component" value="Unassembled WGS sequence"/>
</dbReference>
<evidence type="ECO:0000313" key="3">
    <source>
        <dbReference type="Proteomes" id="UP000018144"/>
    </source>
</evidence>
<dbReference type="EMBL" id="HF935197">
    <property type="protein sequence ID" value="CCX04280.1"/>
    <property type="molecule type" value="Genomic_DNA"/>
</dbReference>
<name>U4L2I1_PYROM</name>
<dbReference type="STRING" id="1076935.U4L2I1"/>
<evidence type="ECO:0000313" key="2">
    <source>
        <dbReference type="EMBL" id="CCX04280.1"/>
    </source>
</evidence>
<feature type="domain" description="Azaphilone pigments biosynthesis cluster protein L N-terminal" evidence="1">
    <location>
        <begin position="34"/>
        <end position="175"/>
    </location>
</feature>
<dbReference type="InterPro" id="IPR031348">
    <property type="entry name" value="PigL_N"/>
</dbReference>
<protein>
    <recommendedName>
        <fullName evidence="1">Azaphilone pigments biosynthesis cluster protein L N-terminal domain-containing protein</fullName>
    </recommendedName>
</protein>
<dbReference type="Pfam" id="PF17111">
    <property type="entry name" value="PigL_N"/>
    <property type="match status" value="1"/>
</dbReference>
<accession>U4L2I1</accession>
<dbReference type="AlphaFoldDB" id="U4L2I1"/>
<keyword evidence="3" id="KW-1185">Reference proteome</keyword>
<organism evidence="2 3">
    <name type="scientific">Pyronema omphalodes (strain CBS 100304)</name>
    <name type="common">Pyronema confluens</name>
    <dbReference type="NCBI Taxonomy" id="1076935"/>
    <lineage>
        <taxon>Eukaryota</taxon>
        <taxon>Fungi</taxon>
        <taxon>Dikarya</taxon>
        <taxon>Ascomycota</taxon>
        <taxon>Pezizomycotina</taxon>
        <taxon>Pezizomycetes</taxon>
        <taxon>Pezizales</taxon>
        <taxon>Pyronemataceae</taxon>
        <taxon>Pyronema</taxon>
    </lineage>
</organism>